<organism evidence="1 2">
    <name type="scientific">Rhizobium herbae</name>
    <dbReference type="NCBI Taxonomy" id="508661"/>
    <lineage>
        <taxon>Bacteria</taxon>
        <taxon>Pseudomonadati</taxon>
        <taxon>Pseudomonadota</taxon>
        <taxon>Alphaproteobacteria</taxon>
        <taxon>Hyphomicrobiales</taxon>
        <taxon>Rhizobiaceae</taxon>
        <taxon>Rhizobium/Agrobacterium group</taxon>
        <taxon>Rhizobium</taxon>
    </lineage>
</organism>
<accession>A0ABS7HEU0</accession>
<dbReference type="RefSeq" id="WP_220372745.1">
    <property type="nucleotide sequence ID" value="NZ_JAEUAO010000003.1"/>
</dbReference>
<dbReference type="Proteomes" id="UP000757604">
    <property type="component" value="Unassembled WGS sequence"/>
</dbReference>
<evidence type="ECO:0008006" key="3">
    <source>
        <dbReference type="Google" id="ProtNLM"/>
    </source>
</evidence>
<dbReference type="Pfam" id="PF07750">
    <property type="entry name" value="GcrA"/>
    <property type="match status" value="1"/>
</dbReference>
<evidence type="ECO:0000313" key="1">
    <source>
        <dbReference type="EMBL" id="MBW9064783.1"/>
    </source>
</evidence>
<dbReference type="InterPro" id="IPR011681">
    <property type="entry name" value="GcrA"/>
</dbReference>
<comment type="caution">
    <text evidence="1">The sequence shown here is derived from an EMBL/GenBank/DDBJ whole genome shotgun (WGS) entry which is preliminary data.</text>
</comment>
<keyword evidence="2" id="KW-1185">Reference proteome</keyword>
<evidence type="ECO:0000313" key="2">
    <source>
        <dbReference type="Proteomes" id="UP000757604"/>
    </source>
</evidence>
<name>A0ABS7HEU0_9HYPH</name>
<proteinExistence type="predicted"/>
<protein>
    <recommendedName>
        <fullName evidence="3">GcrA cell cycle regulator</fullName>
    </recommendedName>
</protein>
<dbReference type="EMBL" id="JAEUAO010000003">
    <property type="protein sequence ID" value="MBW9064783.1"/>
    <property type="molecule type" value="Genomic_DNA"/>
</dbReference>
<sequence length="84" mass="9415">METANARPNLKKEEHAAAEPALKFLTLLELGPSSCRWPVNSPAPRSLYLFCGSPTDGQKPYCKLHCEIAYRPNVRKQSATRQET</sequence>
<gene>
    <name evidence="1" type="ORF">JNB71_15860</name>
</gene>
<reference evidence="1 2" key="1">
    <citation type="journal article" date="2021" name="MBio">
        <title>Poor Competitiveness of Bradyrhizobium in Pigeon Pea Root Colonization in Indian Soils.</title>
        <authorList>
            <person name="Chalasani D."/>
            <person name="Basu A."/>
            <person name="Pullabhotla S.V.S.R.N."/>
            <person name="Jorrin B."/>
            <person name="Neal A.L."/>
            <person name="Poole P.S."/>
            <person name="Podile A.R."/>
            <person name="Tkacz A."/>
        </authorList>
    </citation>
    <scope>NUCLEOTIDE SEQUENCE [LARGE SCALE GENOMIC DNA]</scope>
    <source>
        <strain evidence="1 2">HU44</strain>
    </source>
</reference>